<organism evidence="1 2">
    <name type="scientific">Trichinella spiralis</name>
    <name type="common">Trichina worm</name>
    <dbReference type="NCBI Taxonomy" id="6334"/>
    <lineage>
        <taxon>Eukaryota</taxon>
        <taxon>Metazoa</taxon>
        <taxon>Ecdysozoa</taxon>
        <taxon>Nematoda</taxon>
        <taxon>Enoplea</taxon>
        <taxon>Dorylaimia</taxon>
        <taxon>Trichinellida</taxon>
        <taxon>Trichinellidae</taxon>
        <taxon>Trichinella</taxon>
    </lineage>
</organism>
<dbReference type="AlphaFoldDB" id="A0A0V1AM15"/>
<evidence type="ECO:0000313" key="1">
    <source>
        <dbReference type="EMBL" id="KRY25874.1"/>
    </source>
</evidence>
<comment type="caution">
    <text evidence="1">The sequence shown here is derived from an EMBL/GenBank/DDBJ whole genome shotgun (WGS) entry which is preliminary data.</text>
</comment>
<dbReference type="InParanoid" id="A0A0V1AM15"/>
<dbReference type="EMBL" id="JYDH01000685">
    <property type="protein sequence ID" value="KRY25874.1"/>
    <property type="molecule type" value="Genomic_DNA"/>
</dbReference>
<accession>A0A0V1AM15</accession>
<name>A0A0V1AM15_TRISP</name>
<keyword evidence="2" id="KW-1185">Reference proteome</keyword>
<evidence type="ECO:0000313" key="2">
    <source>
        <dbReference type="Proteomes" id="UP000054776"/>
    </source>
</evidence>
<dbReference type="Proteomes" id="UP000054776">
    <property type="component" value="Unassembled WGS sequence"/>
</dbReference>
<proteinExistence type="predicted"/>
<reference evidence="1 2" key="1">
    <citation type="submission" date="2015-01" db="EMBL/GenBank/DDBJ databases">
        <title>Evolution of Trichinella species and genotypes.</title>
        <authorList>
            <person name="Korhonen P.K."/>
            <person name="Edoardo P."/>
            <person name="Giuseppe L.R."/>
            <person name="Gasser R.B."/>
        </authorList>
    </citation>
    <scope>NUCLEOTIDE SEQUENCE [LARGE SCALE GENOMIC DNA]</scope>
    <source>
        <strain evidence="1">ISS3</strain>
    </source>
</reference>
<gene>
    <name evidence="1" type="ORF">T01_15348</name>
</gene>
<protein>
    <submittedName>
        <fullName evidence="1">Uncharacterized protein</fullName>
    </submittedName>
</protein>
<sequence>MNTSSITRKGLKFINGGGANQGASTRCYNQVII</sequence>